<evidence type="ECO:0000259" key="3">
    <source>
        <dbReference type="Pfam" id="PF05569"/>
    </source>
</evidence>
<evidence type="ECO:0000256" key="2">
    <source>
        <dbReference type="SAM" id="Phobius"/>
    </source>
</evidence>
<reference evidence="4" key="1">
    <citation type="submission" date="2020-08" db="EMBL/GenBank/DDBJ databases">
        <title>Genome public.</title>
        <authorList>
            <person name="Liu C."/>
            <person name="Sun Q."/>
        </authorList>
    </citation>
    <scope>NUCLEOTIDE SEQUENCE</scope>
    <source>
        <strain evidence="4">NSJ-52</strain>
    </source>
</reference>
<dbReference type="PANTHER" id="PTHR34978">
    <property type="entry name" value="POSSIBLE SENSOR-TRANSDUCER PROTEIN BLAR"/>
    <property type="match status" value="1"/>
</dbReference>
<feature type="transmembrane region" description="Helical" evidence="2">
    <location>
        <begin position="136"/>
        <end position="154"/>
    </location>
</feature>
<protein>
    <recommendedName>
        <fullName evidence="3">Peptidase M56 domain-containing protein</fullName>
    </recommendedName>
</protein>
<sequence>MTHFLAALAEITLTMSAVILLLLLLGPLLSRRYKLRWRYWAWLAVAVRLLIPINFSLPQAPVRLAAPPAGTVVYTAPSPQSGFAPVQPGVSVQSPAADPAAPLQPGADDGKSQLPTAPSAGHQGAASARTITLEQILFALWLAGAAGIISWHLLSDLRFRRYVRRWAEEVTQPRFLAVLEEQRHSLGVRAQVKLMVCPGVAGPMLAGLVRPAILLPDASADLADLPFILRHELCHCRRRDIPYKALLLLAAAAHWFNPLVWLMVRQGWRDMELCCDDQVVARLDREERGRYGQIILSSLRRGRAPSNSLTANLKP</sequence>
<feature type="domain" description="Peptidase M56" evidence="3">
    <location>
        <begin position="8"/>
        <end position="310"/>
    </location>
</feature>
<dbReference type="Pfam" id="PF05569">
    <property type="entry name" value="Peptidase_M56"/>
    <property type="match status" value="1"/>
</dbReference>
<keyword evidence="2" id="KW-1133">Transmembrane helix</keyword>
<proteinExistence type="predicted"/>
<dbReference type="InterPro" id="IPR052173">
    <property type="entry name" value="Beta-lactam_resp_regulator"/>
</dbReference>
<feature type="transmembrane region" description="Helical" evidence="2">
    <location>
        <begin position="245"/>
        <end position="264"/>
    </location>
</feature>
<dbReference type="RefSeq" id="WP_186920408.1">
    <property type="nucleotide sequence ID" value="NZ_JACOPQ010000023.1"/>
</dbReference>
<gene>
    <name evidence="4" type="ORF">H8S62_17435</name>
</gene>
<dbReference type="InterPro" id="IPR008756">
    <property type="entry name" value="Peptidase_M56"/>
</dbReference>
<evidence type="ECO:0000313" key="4">
    <source>
        <dbReference type="EMBL" id="MBC5738795.1"/>
    </source>
</evidence>
<dbReference type="Proteomes" id="UP000607645">
    <property type="component" value="Unassembled WGS sequence"/>
</dbReference>
<accession>A0A8J6JR90</accession>
<feature type="region of interest" description="Disordered" evidence="1">
    <location>
        <begin position="90"/>
        <end position="122"/>
    </location>
</feature>
<dbReference type="CDD" id="cd07341">
    <property type="entry name" value="M56_BlaR1_MecR1_like"/>
    <property type="match status" value="1"/>
</dbReference>
<evidence type="ECO:0000313" key="5">
    <source>
        <dbReference type="Proteomes" id="UP000607645"/>
    </source>
</evidence>
<keyword evidence="2" id="KW-0812">Transmembrane</keyword>
<keyword evidence="2" id="KW-0472">Membrane</keyword>
<dbReference type="EMBL" id="JACOPQ010000023">
    <property type="protein sequence ID" value="MBC5738795.1"/>
    <property type="molecule type" value="Genomic_DNA"/>
</dbReference>
<comment type="caution">
    <text evidence="4">The sequence shown here is derived from an EMBL/GenBank/DDBJ whole genome shotgun (WGS) entry which is preliminary data.</text>
</comment>
<name>A0A8J6JR90_9FIRM</name>
<dbReference type="AlphaFoldDB" id="A0A8J6JR90"/>
<feature type="transmembrane region" description="Helical" evidence="2">
    <location>
        <begin position="37"/>
        <end position="57"/>
    </location>
</feature>
<keyword evidence="5" id="KW-1185">Reference proteome</keyword>
<feature type="transmembrane region" description="Helical" evidence="2">
    <location>
        <begin position="6"/>
        <end position="25"/>
    </location>
</feature>
<evidence type="ECO:0000256" key="1">
    <source>
        <dbReference type="SAM" id="MobiDB-lite"/>
    </source>
</evidence>
<dbReference type="PANTHER" id="PTHR34978:SF3">
    <property type="entry name" value="SLR0241 PROTEIN"/>
    <property type="match status" value="1"/>
</dbReference>
<organism evidence="4 5">
    <name type="scientific">Lawsonibacter faecis</name>
    <dbReference type="NCBI Taxonomy" id="2763052"/>
    <lineage>
        <taxon>Bacteria</taxon>
        <taxon>Bacillati</taxon>
        <taxon>Bacillota</taxon>
        <taxon>Clostridia</taxon>
        <taxon>Eubacteriales</taxon>
        <taxon>Oscillospiraceae</taxon>
        <taxon>Lawsonibacter</taxon>
    </lineage>
</organism>